<feature type="transmembrane region" description="Helical" evidence="6">
    <location>
        <begin position="277"/>
        <end position="302"/>
    </location>
</feature>
<feature type="transmembrane region" description="Helical" evidence="6">
    <location>
        <begin position="99"/>
        <end position="123"/>
    </location>
</feature>
<evidence type="ECO:0000256" key="5">
    <source>
        <dbReference type="ARBA" id="ARBA00023136"/>
    </source>
</evidence>
<evidence type="ECO:0000256" key="1">
    <source>
        <dbReference type="ARBA" id="ARBA00004651"/>
    </source>
</evidence>
<feature type="transmembrane region" description="Helical" evidence="6">
    <location>
        <begin position="314"/>
        <end position="336"/>
    </location>
</feature>
<feature type="transmembrane region" description="Helical" evidence="6">
    <location>
        <begin position="240"/>
        <end position="265"/>
    </location>
</feature>
<keyword evidence="4 6" id="KW-1133">Transmembrane helix</keyword>
<dbReference type="PANTHER" id="PTHR30482">
    <property type="entry name" value="HIGH-AFFINITY BRANCHED-CHAIN AMINO ACID TRANSPORT SYSTEM PERMEASE"/>
    <property type="match status" value="1"/>
</dbReference>
<name>A0A6L5X564_9FIRM</name>
<evidence type="ECO:0000313" key="7">
    <source>
        <dbReference type="EMBL" id="MSS15521.1"/>
    </source>
</evidence>
<comment type="subcellular location">
    <subcellularLocation>
        <location evidence="1">Cell membrane</location>
        <topology evidence="1">Multi-pass membrane protein</topology>
    </subcellularLocation>
</comment>
<evidence type="ECO:0000256" key="4">
    <source>
        <dbReference type="ARBA" id="ARBA00022989"/>
    </source>
</evidence>
<evidence type="ECO:0000256" key="6">
    <source>
        <dbReference type="SAM" id="Phobius"/>
    </source>
</evidence>
<gene>
    <name evidence="7" type="ORF">FYJ35_10810</name>
</gene>
<protein>
    <submittedName>
        <fullName evidence="7">Branched-chain amino acid ABC transporter permease</fullName>
    </submittedName>
</protein>
<dbReference type="EMBL" id="VULZ01000012">
    <property type="protein sequence ID" value="MSS15521.1"/>
    <property type="molecule type" value="Genomic_DNA"/>
</dbReference>
<keyword evidence="8" id="KW-1185">Reference proteome</keyword>
<organism evidence="7 8">
    <name type="scientific">Porcincola intestinalis</name>
    <dbReference type="NCBI Taxonomy" id="2606632"/>
    <lineage>
        <taxon>Bacteria</taxon>
        <taxon>Bacillati</taxon>
        <taxon>Bacillota</taxon>
        <taxon>Clostridia</taxon>
        <taxon>Lachnospirales</taxon>
        <taxon>Lachnospiraceae</taxon>
        <taxon>Porcincola</taxon>
    </lineage>
</organism>
<dbReference type="Proteomes" id="UP000481852">
    <property type="component" value="Unassembled WGS sequence"/>
</dbReference>
<feature type="transmembrane region" description="Helical" evidence="6">
    <location>
        <begin position="68"/>
        <end position="87"/>
    </location>
</feature>
<keyword evidence="2" id="KW-1003">Cell membrane</keyword>
<proteinExistence type="predicted"/>
<dbReference type="GO" id="GO:0015658">
    <property type="term" value="F:branched-chain amino acid transmembrane transporter activity"/>
    <property type="evidence" value="ECO:0007669"/>
    <property type="project" value="InterPro"/>
</dbReference>
<dbReference type="RefSeq" id="WP_154526453.1">
    <property type="nucleotide sequence ID" value="NZ_VULZ01000012.1"/>
</dbReference>
<dbReference type="Pfam" id="PF02653">
    <property type="entry name" value="BPD_transp_2"/>
    <property type="match status" value="1"/>
</dbReference>
<comment type="caution">
    <text evidence="7">The sequence shown here is derived from an EMBL/GenBank/DDBJ whole genome shotgun (WGS) entry which is preliminary data.</text>
</comment>
<keyword evidence="3 6" id="KW-0812">Transmembrane</keyword>
<feature type="transmembrane region" description="Helical" evidence="6">
    <location>
        <begin position="40"/>
        <end position="61"/>
    </location>
</feature>
<keyword evidence="5 6" id="KW-0472">Membrane</keyword>
<sequence>MAKQKKISKAARTYLTSFFLVGAFWGAIEAVKFSGGLSSKAAGLLIPVCAYIMMAISLNLVVGFLGELSLGHAAFMSAGAFAGVFFYNTAGAGMPEGVAIVLAFLIGGLAAGIFGVIVGVPVLRLSGDYLAIVTLAFGEILKNVLNSLYIGADSAGLHFSLKDQFSLNMEPTGKVLMKGAMGITGIKKFSVFSVGILLIALTLLFVLNLMNSRAGRAITAIRDDDIAARSIGINHTKYKLMAFVSSAVIAGFAGVLYALNFASLVAKKFDYNLSINILVMVVLGGMGSIPGAIIAAVVLTVLPELLRGFSQYRMFIYSIVLIVMMLFNRAPAFVMWRQRLALKLRSGKAGTGTGDAGKKKG</sequence>
<dbReference type="GO" id="GO:0005886">
    <property type="term" value="C:plasma membrane"/>
    <property type="evidence" value="ECO:0007669"/>
    <property type="project" value="UniProtKB-SubCell"/>
</dbReference>
<evidence type="ECO:0000313" key="8">
    <source>
        <dbReference type="Proteomes" id="UP000481852"/>
    </source>
</evidence>
<evidence type="ECO:0000256" key="2">
    <source>
        <dbReference type="ARBA" id="ARBA00022475"/>
    </source>
</evidence>
<dbReference type="InterPro" id="IPR043428">
    <property type="entry name" value="LivM-like"/>
</dbReference>
<dbReference type="CDD" id="cd06581">
    <property type="entry name" value="TM_PBP1_LivM_like"/>
    <property type="match status" value="1"/>
</dbReference>
<dbReference type="InterPro" id="IPR001851">
    <property type="entry name" value="ABC_transp_permease"/>
</dbReference>
<dbReference type="PANTHER" id="PTHR30482:SF10">
    <property type="entry name" value="HIGH-AFFINITY BRANCHED-CHAIN AMINO ACID TRANSPORT PROTEIN BRAE"/>
    <property type="match status" value="1"/>
</dbReference>
<feature type="transmembrane region" description="Helical" evidence="6">
    <location>
        <begin position="189"/>
        <end position="207"/>
    </location>
</feature>
<accession>A0A6L5X564</accession>
<evidence type="ECO:0000256" key="3">
    <source>
        <dbReference type="ARBA" id="ARBA00022692"/>
    </source>
</evidence>
<dbReference type="AlphaFoldDB" id="A0A6L5X564"/>
<reference evidence="7 8" key="1">
    <citation type="submission" date="2019-08" db="EMBL/GenBank/DDBJ databases">
        <title>In-depth cultivation of the pig gut microbiome towards novel bacterial diversity and tailored functional studies.</title>
        <authorList>
            <person name="Wylensek D."/>
            <person name="Hitch T.C.A."/>
            <person name="Clavel T."/>
        </authorList>
    </citation>
    <scope>NUCLEOTIDE SEQUENCE [LARGE SCALE GENOMIC DNA]</scope>
    <source>
        <strain evidence="7 8">Oil+RF-744-WCA-WT-11</strain>
    </source>
</reference>